<feature type="chain" id="PRO_5043543566" evidence="2">
    <location>
        <begin position="22"/>
        <end position="362"/>
    </location>
</feature>
<dbReference type="RefSeq" id="WP_279523376.1">
    <property type="nucleotide sequence ID" value="NZ_JARVII010000001.1"/>
</dbReference>
<keyword evidence="1 2" id="KW-0732">Signal</keyword>
<proteinExistence type="predicted"/>
<dbReference type="SUPFAM" id="SSF53850">
    <property type="entry name" value="Periplasmic binding protein-like II"/>
    <property type="match status" value="1"/>
</dbReference>
<evidence type="ECO:0000259" key="3">
    <source>
        <dbReference type="Pfam" id="PF12849"/>
    </source>
</evidence>
<dbReference type="InterPro" id="IPR050811">
    <property type="entry name" value="Phosphate_ABC_transporter"/>
</dbReference>
<feature type="signal peptide" evidence="2">
    <location>
        <begin position="1"/>
        <end position="21"/>
    </location>
</feature>
<dbReference type="Proteomes" id="UP001237156">
    <property type="component" value="Unassembled WGS sequence"/>
</dbReference>
<dbReference type="Gene3D" id="3.40.190.10">
    <property type="entry name" value="Periplasmic binding protein-like II"/>
    <property type="match status" value="2"/>
</dbReference>
<feature type="domain" description="PBP" evidence="3">
    <location>
        <begin position="68"/>
        <end position="328"/>
    </location>
</feature>
<protein>
    <submittedName>
        <fullName evidence="4">Substrate-binding domain-containing protein</fullName>
    </submittedName>
</protein>
<organism evidence="4 5">
    <name type="scientific">Ottowia cancrivicina</name>
    <dbReference type="NCBI Taxonomy" id="3040346"/>
    <lineage>
        <taxon>Bacteria</taxon>
        <taxon>Pseudomonadati</taxon>
        <taxon>Pseudomonadota</taxon>
        <taxon>Betaproteobacteria</taxon>
        <taxon>Burkholderiales</taxon>
        <taxon>Comamonadaceae</taxon>
        <taxon>Ottowia</taxon>
    </lineage>
</organism>
<gene>
    <name evidence="4" type="ORF">QB898_00575</name>
</gene>
<dbReference type="EMBL" id="JARVII010000001">
    <property type="protein sequence ID" value="MDG9698229.1"/>
    <property type="molecule type" value="Genomic_DNA"/>
</dbReference>
<evidence type="ECO:0000313" key="5">
    <source>
        <dbReference type="Proteomes" id="UP001237156"/>
    </source>
</evidence>
<evidence type="ECO:0000256" key="2">
    <source>
        <dbReference type="SAM" id="SignalP"/>
    </source>
</evidence>
<name>A0AAW6RHE9_9BURK</name>
<evidence type="ECO:0000313" key="4">
    <source>
        <dbReference type="EMBL" id="MDG9698229.1"/>
    </source>
</evidence>
<dbReference type="PANTHER" id="PTHR30570:SF6">
    <property type="entry name" value="PHOSPHATE-BINDING PROTEIN PSTS"/>
    <property type="match status" value="1"/>
</dbReference>
<sequence>MPACPHPLRLACSLLACCLLAACATSTPVSPSPADNGAPAYAPRPVSVPAQAGYVLPDGRVHIIGNDGMQALIDALNAAFSRHHPNVRFAATLQGSSTGMPALAANATLLAPMTRDMWPGDRAAWRQLQRSQGAQGSQEPLAVRIGYSGYGPRPPHKTPPAVYVNASNPLAGLDMAQVARIFTDGQPGGDLNTWGQLGLTQPGWASRRIHAYGLRDDGGFATGVRTARLGGRPFSVKYEPLPSRQDVIRAVSQDPYGIGLIGWMNASAVAANVRPLPLAAQPGQPFYGPDLPSVRQGRYPLSHHVQFYARQPLDELARQYLLFALSSEGQAIVASQQGSAEGYVPLSADDLAAERRKLQAAP</sequence>
<dbReference type="Pfam" id="PF12849">
    <property type="entry name" value="PBP_like_2"/>
    <property type="match status" value="1"/>
</dbReference>
<dbReference type="AlphaFoldDB" id="A0AAW6RHE9"/>
<comment type="caution">
    <text evidence="4">The sequence shown here is derived from an EMBL/GenBank/DDBJ whole genome shotgun (WGS) entry which is preliminary data.</text>
</comment>
<reference evidence="4 5" key="1">
    <citation type="submission" date="2023-04" db="EMBL/GenBank/DDBJ databases">
        <title>Ottowia paracancer sp. nov., isolated from human stomach.</title>
        <authorList>
            <person name="Song Y."/>
        </authorList>
    </citation>
    <scope>NUCLEOTIDE SEQUENCE [LARGE SCALE GENOMIC DNA]</scope>
    <source>
        <strain evidence="4 5">10c7w1</strain>
    </source>
</reference>
<dbReference type="InterPro" id="IPR024370">
    <property type="entry name" value="PBP_domain"/>
</dbReference>
<evidence type="ECO:0000256" key="1">
    <source>
        <dbReference type="ARBA" id="ARBA00022729"/>
    </source>
</evidence>
<accession>A0AAW6RHE9</accession>
<dbReference type="PANTHER" id="PTHR30570">
    <property type="entry name" value="PERIPLASMIC PHOSPHATE BINDING COMPONENT OF PHOSPHATE ABC TRANSPORTER"/>
    <property type="match status" value="1"/>
</dbReference>
<keyword evidence="5" id="KW-1185">Reference proteome</keyword>